<proteinExistence type="predicted"/>
<dbReference type="NCBIfam" id="TIGR03891">
    <property type="entry name" value="thiopep_ocin"/>
    <property type="match status" value="1"/>
</dbReference>
<dbReference type="InterPro" id="IPR023809">
    <property type="entry name" value="Thiopep_bacteriocin_synth_dom"/>
</dbReference>
<reference evidence="3 4" key="1">
    <citation type="journal article" date="2019" name="Microbiol. Resour. Announc.">
        <title>Draft Genome Sequence of the Most Traditional epsilon-Poly-l-Lysine Producer, Streptomyces albulus NBRC14147.</title>
        <authorList>
            <person name="Yamanaka K."/>
            <person name="Hamano Y."/>
        </authorList>
    </citation>
    <scope>NUCLEOTIDE SEQUENCE [LARGE SCALE GENOMIC DNA]</scope>
    <source>
        <strain evidence="3 4">NBRC 14147</strain>
    </source>
</reference>
<evidence type="ECO:0000313" key="3">
    <source>
        <dbReference type="EMBL" id="GCB94524.1"/>
    </source>
</evidence>
<feature type="domain" description="Thiopeptide-type bacteriocin biosynthesis" evidence="2">
    <location>
        <begin position="758"/>
        <end position="1009"/>
    </location>
</feature>
<dbReference type="InterPro" id="IPR006827">
    <property type="entry name" value="Lant_deHydtase_N"/>
</dbReference>
<accession>A0A401RA80</accession>
<dbReference type="EMBL" id="BHXC01000007">
    <property type="protein sequence ID" value="GCB94524.1"/>
    <property type="molecule type" value="Genomic_DNA"/>
</dbReference>
<dbReference type="Pfam" id="PF04738">
    <property type="entry name" value="Lant_dehydr_N"/>
    <property type="match status" value="1"/>
</dbReference>
<dbReference type="Proteomes" id="UP000288351">
    <property type="component" value="Unassembled WGS sequence"/>
</dbReference>
<gene>
    <name evidence="3" type="ORF">SALB_07324</name>
</gene>
<sequence>MPAFPPVTYEYGGGAMLRATTRPGVVSLPRGLGDSAVARAWLGSVWQDADVRGALQVATPVLCRAVESIVGGVQKRPRQIQRTVLSVASYLLRWQHRATPFGLFAGIAPLTVGPAALVRWHGSPRATARADAAWLAEVIRQLHCHIAVVERLSVVANETAVVRGDRVVAAGPPADGRAVLMAPVEVSVPARRTVLAALTAAAVPLSYRELRDQMRAQFPNACAGQVDGLLGDLIAQHLLVSSLWAPMTTVDALAHVCAELKRIGAHALPGVGPLVRELDGIHATVSIEAPSSGVLVDVAERMHALCDQVIAPAPLLVDTTVDGHVQIPHSVVSEVQSAVAALYRATPHPYGHTAWRDYHRRFRARYGVGASVPVLDLVGDHGLGLPATYVGAEREKSVQPWTNRDEKLLARLQQVLMDGREELVLTDADIDELARVTGSEEPEFAPRLEVAFEVHAASTRELARGRFEVWVTSVPRPTNSMAGRFACLLPQEDREALARTYRPSSEETVTAQLSFTPRRHRNANISRTVQLLPVLPLAEHRPDGDKEVITLADLAVTADARHLHLVQRSAGRRVELHIPHVLEAGIQTPPLARFLAEVSTVRCAVYCPFSFGAASRLPYLPRVRYRRTVLAPARWLLTATDLPARTAKMPQWEEALTAWRRRMRVPARVALVELEQRLPLDLTHPVHRYLLRSRLDEAKRLELREAPEPDRHGWIGRAHEILLPLRRTQPQQSLPLPAPQHPVDGANAQFPGAGVVLRAHLHSHPQRHDEILDRHLPALLARFDQPPRWWFLRHREASRPEAGRHLVLVLHLPEGTYGSAADLVHAWATALHRAGLIADLTLSSYTPQTGRFGHGPALDAVHGVFAADSAAALAQIRYVAHDDALAPEALTAASLLNLATHLAPTTDTGLHWLITHLPQEHGPLDRALREQTLTATQPGATFPFTTTAHGTSVTVAWEARAAALAAYRSTLVGQRDPLTVLRSLLHAHHIRALGPDPKAEALTLRLARTSALSHTARRTT</sequence>
<evidence type="ECO:0008006" key="5">
    <source>
        <dbReference type="Google" id="ProtNLM"/>
    </source>
</evidence>
<comment type="caution">
    <text evidence="3">The sequence shown here is derived from an EMBL/GenBank/DDBJ whole genome shotgun (WGS) entry which is preliminary data.</text>
</comment>
<organism evidence="3 4">
    <name type="scientific">Streptomyces noursei</name>
    <name type="common">Streptomyces albulus</name>
    <dbReference type="NCBI Taxonomy" id="1971"/>
    <lineage>
        <taxon>Bacteria</taxon>
        <taxon>Bacillati</taxon>
        <taxon>Actinomycetota</taxon>
        <taxon>Actinomycetes</taxon>
        <taxon>Kitasatosporales</taxon>
        <taxon>Streptomycetaceae</taxon>
        <taxon>Streptomyces</taxon>
    </lineage>
</organism>
<evidence type="ECO:0000313" key="4">
    <source>
        <dbReference type="Proteomes" id="UP000288351"/>
    </source>
</evidence>
<dbReference type="Pfam" id="PF14028">
    <property type="entry name" value="Lant_dehydr_C"/>
    <property type="match status" value="1"/>
</dbReference>
<evidence type="ECO:0000259" key="2">
    <source>
        <dbReference type="Pfam" id="PF14028"/>
    </source>
</evidence>
<dbReference type="AlphaFoldDB" id="A0A401RA80"/>
<name>A0A401RA80_STRNR</name>
<evidence type="ECO:0000259" key="1">
    <source>
        <dbReference type="Pfam" id="PF04738"/>
    </source>
</evidence>
<protein>
    <recommendedName>
        <fullName evidence="5">Lantibiotic dehydratase</fullName>
    </recommendedName>
</protein>
<feature type="domain" description="Lantibiotic dehydratase N-terminal" evidence="1">
    <location>
        <begin position="47"/>
        <end position="691"/>
    </location>
</feature>